<accession>A0ABR5AH57</accession>
<feature type="domain" description="FPG-type" evidence="14">
    <location>
        <begin position="237"/>
        <end position="271"/>
    </location>
</feature>
<dbReference type="Pfam" id="PF06831">
    <property type="entry name" value="H2TH"/>
    <property type="match status" value="1"/>
</dbReference>
<evidence type="ECO:0000256" key="7">
    <source>
        <dbReference type="ARBA" id="ARBA00022833"/>
    </source>
</evidence>
<evidence type="ECO:0000256" key="1">
    <source>
        <dbReference type="ARBA" id="ARBA00001668"/>
    </source>
</evidence>
<gene>
    <name evidence="16" type="ORF">SD70_15125</name>
</gene>
<keyword evidence="8" id="KW-0238">DNA-binding</keyword>
<evidence type="ECO:0000256" key="8">
    <source>
        <dbReference type="ARBA" id="ARBA00023125"/>
    </source>
</evidence>
<evidence type="ECO:0000256" key="13">
    <source>
        <dbReference type="PROSITE-ProRule" id="PRU00391"/>
    </source>
</evidence>
<comment type="caution">
    <text evidence="16">The sequence shown here is derived from an EMBL/GenBank/DDBJ whole genome shotgun (WGS) entry which is preliminary data.</text>
</comment>
<evidence type="ECO:0000256" key="2">
    <source>
        <dbReference type="ARBA" id="ARBA00009409"/>
    </source>
</evidence>
<dbReference type="RefSeq" id="WP_041048363.1">
    <property type="nucleotide sequence ID" value="NZ_JXAK01000025.1"/>
</dbReference>
<name>A0ABR5AH57_9BACL</name>
<dbReference type="PROSITE" id="PS51066">
    <property type="entry name" value="ZF_FPG_2"/>
    <property type="match status" value="1"/>
</dbReference>
<dbReference type="SUPFAM" id="SSF46946">
    <property type="entry name" value="S13-like H2TH domain"/>
    <property type="match status" value="1"/>
</dbReference>
<protein>
    <submittedName>
        <fullName evidence="16">Formamidopyrimidine-DNA glycosylase</fullName>
    </submittedName>
</protein>
<dbReference type="EMBL" id="JXAK01000025">
    <property type="protein sequence ID" value="KIL40163.1"/>
    <property type="molecule type" value="Genomic_DNA"/>
</dbReference>
<keyword evidence="11" id="KW-0511">Multifunctional enzyme</keyword>
<comment type="similarity">
    <text evidence="2">Belongs to the FPG family.</text>
</comment>
<evidence type="ECO:0000256" key="10">
    <source>
        <dbReference type="ARBA" id="ARBA00023239"/>
    </source>
</evidence>
<evidence type="ECO:0000256" key="9">
    <source>
        <dbReference type="ARBA" id="ARBA00023204"/>
    </source>
</evidence>
<keyword evidence="10" id="KW-0456">Lyase</keyword>
<keyword evidence="12" id="KW-0326">Glycosidase</keyword>
<dbReference type="SUPFAM" id="SSF81624">
    <property type="entry name" value="N-terminal domain of MutM-like DNA repair proteins"/>
    <property type="match status" value="1"/>
</dbReference>
<dbReference type="Proteomes" id="UP000031967">
    <property type="component" value="Unassembled WGS sequence"/>
</dbReference>
<comment type="catalytic activity">
    <reaction evidence="1">
        <text>Hydrolysis of DNA containing ring-opened 7-methylguanine residues, releasing 2,6-diamino-4-hydroxy-5-(N-methyl)formamidopyrimidine.</text>
        <dbReference type="EC" id="3.2.2.23"/>
    </reaction>
</comment>
<evidence type="ECO:0000313" key="16">
    <source>
        <dbReference type="EMBL" id="KIL40163.1"/>
    </source>
</evidence>
<evidence type="ECO:0000256" key="6">
    <source>
        <dbReference type="ARBA" id="ARBA00022801"/>
    </source>
</evidence>
<dbReference type="InterPro" id="IPR012319">
    <property type="entry name" value="FPG_cat"/>
</dbReference>
<proteinExistence type="inferred from homology"/>
<keyword evidence="7" id="KW-0862">Zinc</keyword>
<evidence type="ECO:0000259" key="14">
    <source>
        <dbReference type="PROSITE" id="PS51066"/>
    </source>
</evidence>
<feature type="domain" description="Formamidopyrimidine-DNA glycosylase catalytic" evidence="15">
    <location>
        <begin position="2"/>
        <end position="106"/>
    </location>
</feature>
<evidence type="ECO:0000256" key="4">
    <source>
        <dbReference type="ARBA" id="ARBA00022763"/>
    </source>
</evidence>
<dbReference type="Gene3D" id="1.10.8.50">
    <property type="match status" value="1"/>
</dbReference>
<dbReference type="PANTHER" id="PTHR22993">
    <property type="entry name" value="FORMAMIDOPYRIMIDINE-DNA GLYCOSYLASE"/>
    <property type="match status" value="1"/>
</dbReference>
<keyword evidence="17" id="KW-1185">Reference proteome</keyword>
<evidence type="ECO:0000256" key="11">
    <source>
        <dbReference type="ARBA" id="ARBA00023268"/>
    </source>
</evidence>
<dbReference type="InterPro" id="IPR010979">
    <property type="entry name" value="Ribosomal_uS13-like_H2TH"/>
</dbReference>
<organism evidence="16 17">
    <name type="scientific">Gordoniibacillus kamchatkensis</name>
    <dbReference type="NCBI Taxonomy" id="1590651"/>
    <lineage>
        <taxon>Bacteria</taxon>
        <taxon>Bacillati</taxon>
        <taxon>Bacillota</taxon>
        <taxon>Bacilli</taxon>
        <taxon>Bacillales</taxon>
        <taxon>Paenibacillaceae</taxon>
        <taxon>Gordoniibacillus</taxon>
    </lineage>
</organism>
<evidence type="ECO:0000256" key="12">
    <source>
        <dbReference type="ARBA" id="ARBA00023295"/>
    </source>
</evidence>
<dbReference type="Pfam" id="PF01149">
    <property type="entry name" value="Fapy_DNA_glyco"/>
    <property type="match status" value="1"/>
</dbReference>
<evidence type="ECO:0000259" key="15">
    <source>
        <dbReference type="PROSITE" id="PS51068"/>
    </source>
</evidence>
<keyword evidence="9" id="KW-0234">DNA repair</keyword>
<dbReference type="InterPro" id="IPR015886">
    <property type="entry name" value="H2TH_FPG"/>
</dbReference>
<keyword evidence="4" id="KW-0227">DNA damage</keyword>
<evidence type="ECO:0000256" key="5">
    <source>
        <dbReference type="ARBA" id="ARBA00022771"/>
    </source>
</evidence>
<keyword evidence="3" id="KW-0479">Metal-binding</keyword>
<dbReference type="SUPFAM" id="SSF57716">
    <property type="entry name" value="Glucocorticoid receptor-like (DNA-binding domain)"/>
    <property type="match status" value="1"/>
</dbReference>
<dbReference type="SMART" id="SM01232">
    <property type="entry name" value="H2TH"/>
    <property type="match status" value="1"/>
</dbReference>
<dbReference type="Gene3D" id="3.20.190.10">
    <property type="entry name" value="MutM-like, N-terminal"/>
    <property type="match status" value="1"/>
</dbReference>
<dbReference type="PROSITE" id="PS51068">
    <property type="entry name" value="FPG_CAT"/>
    <property type="match status" value="1"/>
</dbReference>
<dbReference type="InterPro" id="IPR035937">
    <property type="entry name" value="FPG_N"/>
</dbReference>
<dbReference type="PANTHER" id="PTHR22993:SF9">
    <property type="entry name" value="FORMAMIDOPYRIMIDINE-DNA GLYCOSYLASE"/>
    <property type="match status" value="1"/>
</dbReference>
<keyword evidence="5 13" id="KW-0863">Zinc-finger</keyword>
<sequence>MPELPEMEHYREALIPLVAGKTITAADVERERTINVPVGVFTQSVVGQQIVTVKRRAKHLLFPLANGYTLHLHLMLDGSMFYGTPEQKQNRTAQVTLAFQDGRMLYFHGLRLGYLHLQTEVELAEVLDTLAPDPFDPQLTPGLFADRLRGKRATLKAALTDQDAVVSGIGNCYSDEICFAAGLLPTRRTTGLNDEEANRLYGAMRSVLRAATDGGGYMEMPLYAGDTLTGAFNERCAVYDRGGEPCVRCGSPIVFATVNSRKCFYCTTCQQ</sequence>
<keyword evidence="6" id="KW-0378">Hydrolase</keyword>
<evidence type="ECO:0000256" key="3">
    <source>
        <dbReference type="ARBA" id="ARBA00022723"/>
    </source>
</evidence>
<evidence type="ECO:0000313" key="17">
    <source>
        <dbReference type="Proteomes" id="UP000031967"/>
    </source>
</evidence>
<reference evidence="16 17" key="1">
    <citation type="submission" date="2014-12" db="EMBL/GenBank/DDBJ databases">
        <title>Draft genome sequence of Paenibacillus kamchatkensis strain B-2647.</title>
        <authorList>
            <person name="Karlyshev A.V."/>
            <person name="Kudryashova E.B."/>
        </authorList>
    </citation>
    <scope>NUCLEOTIDE SEQUENCE [LARGE SCALE GENOMIC DNA]</scope>
    <source>
        <strain evidence="16 17">VKM B-2647</strain>
    </source>
</reference>
<dbReference type="SMART" id="SM00898">
    <property type="entry name" value="Fapy_DNA_glyco"/>
    <property type="match status" value="1"/>
</dbReference>
<dbReference type="InterPro" id="IPR000214">
    <property type="entry name" value="Znf_DNA_glyclase/AP_lyase"/>
</dbReference>